<dbReference type="Proteomes" id="UP000249293">
    <property type="component" value="Chromosome 1"/>
</dbReference>
<evidence type="ECO:0000256" key="5">
    <source>
        <dbReference type="ARBA" id="ARBA00022801"/>
    </source>
</evidence>
<dbReference type="Proteomes" id="UP000195871">
    <property type="component" value="Unassembled WGS sequence"/>
</dbReference>
<dbReference type="HOGENOM" id="CLU_003041_26_2_1"/>
<keyword evidence="5 11" id="KW-0378">Hydrolase</keyword>
<dbReference type="SMART" id="SM01178">
    <property type="entry name" value="DUF4217"/>
    <property type="match status" value="1"/>
</dbReference>
<evidence type="ECO:0000259" key="14">
    <source>
        <dbReference type="PROSITE" id="PS51194"/>
    </source>
</evidence>
<dbReference type="eggNOG" id="KOG0348">
    <property type="taxonomic scope" value="Eukaryota"/>
</dbReference>
<feature type="compositionally biased region" description="Basic and acidic residues" evidence="12">
    <location>
        <begin position="495"/>
        <end position="506"/>
    </location>
</feature>
<dbReference type="PROSITE" id="PS51192">
    <property type="entry name" value="HELICASE_ATP_BIND_1"/>
    <property type="match status" value="1"/>
</dbReference>
<evidence type="ECO:0000256" key="10">
    <source>
        <dbReference type="PROSITE-ProRule" id="PRU00552"/>
    </source>
</evidence>
<evidence type="ECO:0000313" key="20">
    <source>
        <dbReference type="Proteomes" id="UP000029867"/>
    </source>
</evidence>
<feature type="region of interest" description="Disordered" evidence="12">
    <location>
        <begin position="1"/>
        <end position="106"/>
    </location>
</feature>
<evidence type="ECO:0000256" key="6">
    <source>
        <dbReference type="ARBA" id="ARBA00022806"/>
    </source>
</evidence>
<dbReference type="GO" id="GO:0003723">
    <property type="term" value="F:RNA binding"/>
    <property type="evidence" value="ECO:0007669"/>
    <property type="project" value="UniProtKB-UniRule"/>
</dbReference>
<keyword evidence="8 11" id="KW-0694">RNA-binding</keyword>
<dbReference type="EMBL" id="MF580682">
    <property type="protein sequence ID" value="AWT08558.1"/>
    <property type="molecule type" value="Genomic_DNA"/>
</dbReference>
<sequence length="785" mass="87937">MADNDDGMMLNFAMPTSASANSGLKKDKKSSIKVKGGRWADRRKAQLELMGRTPGKGMKSKGPSNANSTPVSQRKKRANEEDTDDGGNFSGMKKQKNTSNGVMGTLNRENGQIVSSLFTANPEIQKRDYEKEIDESKLKPSNAPMIGDDADFKALGLHANLLKCLENARYSKPTKIQRLSIPKLISLGHQRTRTNPFPPQPRDMFMQAQTGSGKTLAFTLPIINQILNAKGKITRQSGIYAVILTPTRELAQQIYQFIEDTICKKACNWIVPGIVIGGEKKKAEKARLRKGINILVATPGRLVDHIENTQSLDLSTVRYLILDEGDRLMELGFEESIAAIVNRLQKDYRDNEQVLGPLSDVMPPRRVNVLCSATLKGNVKKLGEITLNNPEVISASTILGEEELDHHMKAPDQLIQEIVVVPPKLRYTTLSGSLMNMTRKGVDSSTFTKSLVFLSCSHSVDFHFIALTKDGKRLKIDRERKEILKKIKNNKTNKNKMDKNRSKEGTEGDDDKEDKEELLGSITAMTAPHISPNTIIYKLHGSLSQQTRTATLNHFSNDNSHNTILLCTDVASRGLDLPAIDHVIEYDPPFCVADHLHRVGRTARLGKKGLSLLFLLPGEEEKYIEKIEPMHDKESIKFITYEDILTKAFAKVENNDDENAEDGKKKGNRFNREGSWDMYATTYQLELEKWLLEDSRALEIATDAFISHIRAYATHLSNERDIFNVKHVHLGHLAKSFGLRETPKKLAVKSTTAGDESKKKESAKNKMFRLARLAVKSQNEEFNFA</sequence>
<dbReference type="OrthoDB" id="422663at2759"/>
<dbReference type="RefSeq" id="XP_029320053.1">
    <property type="nucleotide sequence ID" value="XM_029464193.1"/>
</dbReference>
<dbReference type="InterPro" id="IPR014001">
    <property type="entry name" value="Helicase_ATP-bd"/>
</dbReference>
<keyword evidence="9" id="KW-0539">Nucleus</keyword>
<dbReference type="GO" id="GO:0005730">
    <property type="term" value="C:nucleolus"/>
    <property type="evidence" value="ECO:0007669"/>
    <property type="project" value="UniProtKB-SubCell"/>
</dbReference>
<evidence type="ECO:0000256" key="9">
    <source>
        <dbReference type="ARBA" id="ARBA00023242"/>
    </source>
</evidence>
<feature type="compositionally biased region" description="Polar residues" evidence="12">
    <location>
        <begin position="62"/>
        <end position="72"/>
    </location>
</feature>
<dbReference type="InterPro" id="IPR011545">
    <property type="entry name" value="DEAD/DEAH_box_helicase_dom"/>
</dbReference>
<dbReference type="CDD" id="cd17949">
    <property type="entry name" value="DEADc_DDX31"/>
    <property type="match status" value="1"/>
</dbReference>
<keyword evidence="7 11" id="KW-0067">ATP-binding</keyword>
<reference evidence="19 21" key="3">
    <citation type="submission" date="2017-05" db="EMBL/GenBank/DDBJ databases">
        <title>The Genome Sequence of Candida krusei Ckrusei653.</title>
        <authorList>
            <person name="Cuomo C."/>
            <person name="Forche A."/>
            <person name="Young S."/>
            <person name="Abouelleil A."/>
            <person name="Cao P."/>
            <person name="Chapman S."/>
            <person name="Cusick C."/>
            <person name="Shea T."/>
            <person name="Nusbaum C."/>
            <person name="Birren B."/>
        </authorList>
    </citation>
    <scope>NUCLEOTIDE SEQUENCE [LARGE SCALE GENOMIC DNA]</scope>
    <source>
        <strain evidence="19 21">Ckrusei653</strain>
    </source>
</reference>
<evidence type="ECO:0000313" key="21">
    <source>
        <dbReference type="Proteomes" id="UP000195871"/>
    </source>
</evidence>
<evidence type="ECO:0000313" key="16">
    <source>
        <dbReference type="EMBL" id="AWT08558.1"/>
    </source>
</evidence>
<keyword evidence="2" id="KW-0690">Ribosome biogenesis</keyword>
<evidence type="ECO:0000259" key="15">
    <source>
        <dbReference type="PROSITE" id="PS51195"/>
    </source>
</evidence>
<dbReference type="Gene3D" id="3.40.50.300">
    <property type="entry name" value="P-loop containing nucleotide triphosphate hydrolases"/>
    <property type="match status" value="2"/>
</dbReference>
<keyword evidence="4 11" id="KW-0547">Nucleotide-binding</keyword>
<evidence type="ECO:0000256" key="7">
    <source>
        <dbReference type="ARBA" id="ARBA00022840"/>
    </source>
</evidence>
<dbReference type="Proteomes" id="UP000029867">
    <property type="component" value="Unassembled WGS sequence"/>
</dbReference>
<reference evidence="16" key="5">
    <citation type="journal article" date="2018" name="AMB Express">
        <title>Genomic and probiotic characterization of SJP-SNU strain of Pichia kudriavzevii.</title>
        <authorList>
            <person name="Hong S.M."/>
            <person name="Kwon H.J."/>
            <person name="Park S.J."/>
            <person name="Seong W.J."/>
            <person name="Kim I."/>
            <person name="Kim J.H."/>
        </authorList>
    </citation>
    <scope>NUCLEOTIDE SEQUENCE</scope>
</reference>
<dbReference type="GO" id="GO:0003724">
    <property type="term" value="F:RNA helicase activity"/>
    <property type="evidence" value="ECO:0007669"/>
    <property type="project" value="UniProtKB-EC"/>
</dbReference>
<evidence type="ECO:0000256" key="8">
    <source>
        <dbReference type="ARBA" id="ARBA00022884"/>
    </source>
</evidence>
<dbReference type="Pfam" id="PF00270">
    <property type="entry name" value="DEAD"/>
    <property type="match status" value="1"/>
</dbReference>
<feature type="domain" description="DEAD-box RNA helicase Q" evidence="15">
    <location>
        <begin position="150"/>
        <end position="178"/>
    </location>
</feature>
<comment type="similarity">
    <text evidence="11">Belongs to the DEAD box helicase family.</text>
</comment>
<name>A0A099P966_PICKU</name>
<dbReference type="GeneID" id="40382286"/>
<keyword evidence="22" id="KW-1185">Reference proteome</keyword>
<dbReference type="PANTHER" id="PTHR24031">
    <property type="entry name" value="RNA HELICASE"/>
    <property type="match status" value="1"/>
</dbReference>
<dbReference type="EMBL" id="CP028773">
    <property type="protein sequence ID" value="AWU74576.1"/>
    <property type="molecule type" value="Genomic_DNA"/>
</dbReference>
<dbReference type="Pfam" id="PF00271">
    <property type="entry name" value="Helicase_C"/>
    <property type="match status" value="1"/>
</dbReference>
<feature type="domain" description="Helicase ATP-binding" evidence="13">
    <location>
        <begin position="195"/>
        <end position="393"/>
    </location>
</feature>
<evidence type="ECO:0000259" key="13">
    <source>
        <dbReference type="PROSITE" id="PS51192"/>
    </source>
</evidence>
<dbReference type="KEGG" id="pkz:C5L36_0A11580"/>
<feature type="compositionally biased region" description="Polar residues" evidence="12">
    <location>
        <begin position="97"/>
        <end position="106"/>
    </location>
</feature>
<dbReference type="SMART" id="SM00487">
    <property type="entry name" value="DEXDc"/>
    <property type="match status" value="1"/>
</dbReference>
<evidence type="ECO:0000256" key="2">
    <source>
        <dbReference type="ARBA" id="ARBA00022517"/>
    </source>
</evidence>
<dbReference type="GO" id="GO:0000464">
    <property type="term" value="P:endonucleolytic cleavage in ITS1 upstream of 5.8S rRNA from tricistronic rRNA transcript (SSU-rRNA, 5.8S rRNA, LSU-rRNA)"/>
    <property type="evidence" value="ECO:0007669"/>
    <property type="project" value="EnsemblFungi"/>
</dbReference>
<reference evidence="16" key="4">
    <citation type="submission" date="2017-07" db="EMBL/GenBank/DDBJ databases">
        <authorList>
            <person name="Sun Z.S."/>
            <person name="Albrecht U."/>
            <person name="Echele G."/>
            <person name="Lee C.C."/>
        </authorList>
    </citation>
    <scope>NUCLEOTIDE SEQUENCE</scope>
</reference>
<evidence type="ECO:0000256" key="11">
    <source>
        <dbReference type="RuleBase" id="RU365068"/>
    </source>
</evidence>
<feature type="domain" description="Helicase C-terminal" evidence="14">
    <location>
        <begin position="479"/>
        <end position="653"/>
    </location>
</feature>
<comment type="subcellular location">
    <subcellularLocation>
        <location evidence="1">Nucleus</location>
        <location evidence="1">Nucleolus</location>
    </subcellularLocation>
</comment>
<dbReference type="EMBL" id="NHMM01000009">
    <property type="protein sequence ID" value="OUT20073.1"/>
    <property type="molecule type" value="Genomic_DNA"/>
</dbReference>
<dbReference type="InterPro" id="IPR014014">
    <property type="entry name" value="RNA_helicase_DEAD_Q_motif"/>
</dbReference>
<evidence type="ECO:0000256" key="3">
    <source>
        <dbReference type="ARBA" id="ARBA00022552"/>
    </source>
</evidence>
<dbReference type="STRING" id="4909.A0A099P966"/>
<dbReference type="PROSITE" id="PS51195">
    <property type="entry name" value="Q_MOTIF"/>
    <property type="match status" value="1"/>
</dbReference>
<evidence type="ECO:0000313" key="19">
    <source>
        <dbReference type="EMBL" id="OUT20073.1"/>
    </source>
</evidence>
<proteinExistence type="inferred from homology"/>
<keyword evidence="3" id="KW-0698">rRNA processing</keyword>
<protein>
    <recommendedName>
        <fullName evidence="11">ATP-dependent RNA helicase</fullName>
        <ecNumber evidence="11">3.6.4.13</ecNumber>
    </recommendedName>
</protein>
<comment type="function">
    <text evidence="11">RNA helicase.</text>
</comment>
<evidence type="ECO:0000313" key="22">
    <source>
        <dbReference type="Proteomes" id="UP000249293"/>
    </source>
</evidence>
<gene>
    <name evidence="17" type="ORF">C5L36_0A11580</name>
    <name evidence="19" type="ORF">CAS74_004809</name>
    <name evidence="18" type="ORF">JL09_g135</name>
</gene>
<comment type="catalytic activity">
    <reaction evidence="11">
        <text>ATP + H2O = ADP + phosphate + H(+)</text>
        <dbReference type="Rhea" id="RHEA:13065"/>
        <dbReference type="ChEBI" id="CHEBI:15377"/>
        <dbReference type="ChEBI" id="CHEBI:15378"/>
        <dbReference type="ChEBI" id="CHEBI:30616"/>
        <dbReference type="ChEBI" id="CHEBI:43474"/>
        <dbReference type="ChEBI" id="CHEBI:456216"/>
        <dbReference type="EC" id="3.6.4.13"/>
    </reaction>
</comment>
<dbReference type="InterPro" id="IPR027417">
    <property type="entry name" value="P-loop_NTPase"/>
</dbReference>
<reference evidence="20" key="1">
    <citation type="journal article" date="2014" name="Microb. Cell Fact.">
        <title>Exploiting Issatchenkia orientalis SD108 for succinic acid production.</title>
        <authorList>
            <person name="Xiao H."/>
            <person name="Shao Z."/>
            <person name="Jiang Y."/>
            <person name="Dole S."/>
            <person name="Zhao H."/>
        </authorList>
    </citation>
    <scope>NUCLEOTIDE SEQUENCE [LARGE SCALE GENOMIC DNA]</scope>
    <source>
        <strain evidence="20">SD108</strain>
    </source>
</reference>
<dbReference type="SMART" id="SM00490">
    <property type="entry name" value="HELICc"/>
    <property type="match status" value="1"/>
</dbReference>
<dbReference type="EMBL" id="JQFK01000001">
    <property type="protein sequence ID" value="KGK40769.1"/>
    <property type="molecule type" value="Genomic_DNA"/>
</dbReference>
<evidence type="ECO:0000256" key="1">
    <source>
        <dbReference type="ARBA" id="ARBA00004604"/>
    </source>
</evidence>
<feature type="compositionally biased region" description="Basic residues" evidence="12">
    <location>
        <begin position="26"/>
        <end position="36"/>
    </location>
</feature>
<dbReference type="GO" id="GO:0005524">
    <property type="term" value="F:ATP binding"/>
    <property type="evidence" value="ECO:0007669"/>
    <property type="project" value="UniProtKB-UniRule"/>
</dbReference>
<reference evidence="17 22" key="6">
    <citation type="submission" date="2018-06" db="EMBL/GenBank/DDBJ databases">
        <title>Population genomics shows no distinction between pathogenic Candida krusei and environmental Pichia kudriavzevii: One species, four names.</title>
        <authorList>
            <person name="Douglass A.P."/>
            <person name="Offei B."/>
            <person name="Braun-Galleani S."/>
            <person name="Coughlan A.Y."/>
            <person name="Martos A."/>
            <person name="Ortiz-Merino R.A."/>
            <person name="Byrne K.P."/>
            <person name="Wolfe K.H."/>
        </authorList>
    </citation>
    <scope>NUCLEOTIDE SEQUENCE [LARGE SCALE GENOMIC DNA]</scope>
    <source>
        <strain evidence="17 22">CBS573</strain>
    </source>
</reference>
<dbReference type="AlphaFoldDB" id="A0A099P966"/>
<dbReference type="InterPro" id="IPR025313">
    <property type="entry name" value="SPB4-like_CTE"/>
</dbReference>
<dbReference type="InterPro" id="IPR001650">
    <property type="entry name" value="Helicase_C-like"/>
</dbReference>
<dbReference type="VEuPathDB" id="FungiDB:C5L36_0A11580"/>
<feature type="short sequence motif" description="Q motif" evidence="10">
    <location>
        <begin position="150"/>
        <end position="178"/>
    </location>
</feature>
<reference evidence="18" key="2">
    <citation type="submission" date="2014-08" db="EMBL/GenBank/DDBJ databases">
        <title>Exploiting Issatchenkia orientalis SD108 for Succinic Acid Production.</title>
        <authorList>
            <person name="Xiao H."/>
            <person name="Shao Z."/>
            <person name="Jiang Y."/>
            <person name="Dole S."/>
            <person name="Zhao H."/>
        </authorList>
    </citation>
    <scope>NUCLEOTIDE SEQUENCE [LARGE SCALE GENOMIC DNA]</scope>
    <source>
        <strain evidence="18">SD108</strain>
    </source>
</reference>
<evidence type="ECO:0000256" key="4">
    <source>
        <dbReference type="ARBA" id="ARBA00022741"/>
    </source>
</evidence>
<dbReference type="CDD" id="cd18787">
    <property type="entry name" value="SF2_C_DEAD"/>
    <property type="match status" value="1"/>
</dbReference>
<dbReference type="GO" id="GO:0016787">
    <property type="term" value="F:hydrolase activity"/>
    <property type="evidence" value="ECO:0007669"/>
    <property type="project" value="UniProtKB-KW"/>
</dbReference>
<dbReference type="PROSITE" id="PS51194">
    <property type="entry name" value="HELICASE_CTER"/>
    <property type="match status" value="1"/>
</dbReference>
<evidence type="ECO:0000313" key="17">
    <source>
        <dbReference type="EMBL" id="AWU74576.1"/>
    </source>
</evidence>
<organism evidence="18 20">
    <name type="scientific">Pichia kudriavzevii</name>
    <name type="common">Yeast</name>
    <name type="synonym">Issatchenkia orientalis</name>
    <dbReference type="NCBI Taxonomy" id="4909"/>
    <lineage>
        <taxon>Eukaryota</taxon>
        <taxon>Fungi</taxon>
        <taxon>Dikarya</taxon>
        <taxon>Ascomycota</taxon>
        <taxon>Saccharomycotina</taxon>
        <taxon>Pichiomycetes</taxon>
        <taxon>Pichiales</taxon>
        <taxon>Pichiaceae</taxon>
        <taxon>Pichia</taxon>
    </lineage>
</organism>
<dbReference type="Pfam" id="PF13959">
    <property type="entry name" value="CTE_SPB4"/>
    <property type="match status" value="1"/>
</dbReference>
<evidence type="ECO:0000256" key="12">
    <source>
        <dbReference type="SAM" id="MobiDB-lite"/>
    </source>
</evidence>
<accession>A0A099P966</accession>
<dbReference type="SUPFAM" id="SSF52540">
    <property type="entry name" value="P-loop containing nucleoside triphosphate hydrolases"/>
    <property type="match status" value="2"/>
</dbReference>
<keyword evidence="6 11" id="KW-0347">Helicase</keyword>
<feature type="region of interest" description="Disordered" evidence="12">
    <location>
        <begin position="487"/>
        <end position="515"/>
    </location>
</feature>
<dbReference type="EC" id="3.6.4.13" evidence="11"/>
<comment type="domain">
    <text evidence="11">The Q motif is unique to and characteristic of the DEAD box family of RNA helicases and controls ATP binding and hydrolysis.</text>
</comment>
<evidence type="ECO:0000313" key="18">
    <source>
        <dbReference type="EMBL" id="KGK40769.1"/>
    </source>
</evidence>